<evidence type="ECO:0000313" key="1">
    <source>
        <dbReference type="EMBL" id="OIQ66941.1"/>
    </source>
</evidence>
<protein>
    <submittedName>
        <fullName evidence="1">Uncharacterized protein</fullName>
    </submittedName>
</protein>
<gene>
    <name evidence="1" type="ORF">GALL_514860</name>
</gene>
<dbReference type="AlphaFoldDB" id="A0A1J5PTR3"/>
<sequence>MADDPETPDAAADRLAAALERIAHLAASRPALTCAPQSEANLSAAEIAERLDSLIGRLKAALGKPD</sequence>
<proteinExistence type="predicted"/>
<name>A0A1J5PTR3_9ZZZZ</name>
<accession>A0A1J5PTR3</accession>
<reference evidence="1" key="1">
    <citation type="submission" date="2016-10" db="EMBL/GenBank/DDBJ databases">
        <title>Sequence of Gallionella enrichment culture.</title>
        <authorList>
            <person name="Poehlein A."/>
            <person name="Muehling M."/>
            <person name="Daniel R."/>
        </authorList>
    </citation>
    <scope>NUCLEOTIDE SEQUENCE</scope>
</reference>
<comment type="caution">
    <text evidence="1">The sequence shown here is derived from an EMBL/GenBank/DDBJ whole genome shotgun (WGS) entry which is preliminary data.</text>
</comment>
<organism evidence="1">
    <name type="scientific">mine drainage metagenome</name>
    <dbReference type="NCBI Taxonomy" id="410659"/>
    <lineage>
        <taxon>unclassified sequences</taxon>
        <taxon>metagenomes</taxon>
        <taxon>ecological metagenomes</taxon>
    </lineage>
</organism>
<dbReference type="EMBL" id="MLJW01006253">
    <property type="protein sequence ID" value="OIQ66941.1"/>
    <property type="molecule type" value="Genomic_DNA"/>
</dbReference>